<dbReference type="Gene3D" id="3.40.50.300">
    <property type="entry name" value="P-loop containing nucleotide triphosphate hydrolases"/>
    <property type="match status" value="1"/>
</dbReference>
<dbReference type="InterPro" id="IPR027417">
    <property type="entry name" value="P-loop_NTPase"/>
</dbReference>
<dbReference type="Pfam" id="PF00023">
    <property type="entry name" value="Ank"/>
    <property type="match status" value="2"/>
</dbReference>
<evidence type="ECO:0000256" key="2">
    <source>
        <dbReference type="ARBA" id="ARBA00023043"/>
    </source>
</evidence>
<dbReference type="GeneID" id="134284930"/>
<feature type="repeat" description="ANK" evidence="3">
    <location>
        <begin position="1378"/>
        <end position="1410"/>
    </location>
</feature>
<sequence>MYGKCQFFEDCCKERVFGAWQTEKTGGKLSQLRFGYFIFSVETTQYFICNMLHSKQNVIDPETTPLVAYESSIKSGTHGDVYQKQLAQLLLLRLTREGKDFNLAYELTFADKFDDVVLYDKEAKQWTFIQSKHADKYSRIDLNGLLPNANREKGDFNLYKYFTSYMLIRDRFKGKLNFLLFTNKKLDNKLKTAVDKISIDDRGVDEYLRFTFKGATQKVLTPTDTTIQSIMKYTNEDFYSLVDALKELFTTEIITNELRKYKAYLSDILQESGNNHISFQDAFNDSLIIIAELYKVLQPELHNMKPIVKPPKFNVNKPKNVYASYPLVGSQDFDNLIAAIKDLFRSGTVSAHLKKYENLLALILTTTANGQLVFKDTFNWDLICKAELYRKLKTELSDMNKKVITKEKLFDGKDKSHPVLYAEASDVREFFALLTLSVHQPNDLEPFIVEELHLWMRQWLRPDVLGKLTEVDDKNAVRDLDDYFDEALQCKQGNSKPYLGQDFVTQYFNRLRFKIVEMYPILNVTNQLYINRVITFEKEEKEMHQSESLEAPQFDGKMIFEVNLGFRRIDSHINNTSIPGLEMTNNKSHVVRMIASSIAEKMKYRIHERISLLNGTYEEMSDMQFVANLKPMFSHNRCLVLTAEPGIGKTELLHYVALEYQKLGSGAVFLFHLNRIQDSKDVLGNVSSFDILKSALSPKNVELIQNVLNKKNDDQITMLFDGYDEIHEKNRNKIDNLLELLIKSKHIQLVISARSHKKKSLQNFFQKHNLNVRYFSLEPFSSKNIYDYLAQSWEENEICDVNPKFNTYSKFLIEKFYSLCRVPLMTKMASEIYKSRYELFKALNIIDEVGEISYLDKEFLEIEHIYKTFIEKCLEVKTEDACDGIGKVDLHKQILDGFYVDHQLLAIKFLDVDELKFVIKNPKNKETLDRIQTDHKEQFEKSILVQFIDDEVFFTHYSYAEYFVANYLWEHFDYVQKAIKKVLSSFPGIRKFFIKIIEKKDISFVSEIDEEASFFSEEFVLWACESNAIELLKFVLSKKNQHRKNEKEMLHIAIINGSDKICSYLINYCQVHPDVELDGGYAPLHMAILFSQRHIVQLLLENGADINIRNAKSNSVTPLHFACQNGHKEVVEILIRRNANIDALDKNNVTSLHLACLNGHKEVVEILVHEKANIDALAEMKFTPLHLACCNGHKEVVEILVRESANIDALAENKYTPLHLACEDGHKEVVEILIREKANIDALTENKCTPLHVACGNGHKEVVEILAREKANIDAVAEKKFTPLHLACQYGHKEVVEILIREKANIDALTENKCTPLHVACGNGHKEVVEILAREKANIDAVAEKKFTPLHLACQYGHKEVVEILIREKANIAALDEKKCTPLHLACKDGHKEVVEILIREKANIAALADIKFTPLHLACQYGHKEVVEILVREKANIAALAEKSAHLSI</sequence>
<feature type="repeat" description="ANK" evidence="3">
    <location>
        <begin position="1246"/>
        <end position="1278"/>
    </location>
</feature>
<evidence type="ECO:0000256" key="1">
    <source>
        <dbReference type="ARBA" id="ARBA00022737"/>
    </source>
</evidence>
<feature type="repeat" description="ANK" evidence="3">
    <location>
        <begin position="1079"/>
        <end position="1111"/>
    </location>
</feature>
<feature type="repeat" description="ANK" evidence="3">
    <location>
        <begin position="1180"/>
        <end position="1212"/>
    </location>
</feature>
<dbReference type="Proteomes" id="UP000069940">
    <property type="component" value="Unassembled WGS sequence"/>
</dbReference>
<organism evidence="5 6">
    <name type="scientific">Aedes albopictus</name>
    <name type="common">Asian tiger mosquito</name>
    <name type="synonym">Stegomyia albopicta</name>
    <dbReference type="NCBI Taxonomy" id="7160"/>
    <lineage>
        <taxon>Eukaryota</taxon>
        <taxon>Metazoa</taxon>
        <taxon>Ecdysozoa</taxon>
        <taxon>Arthropoda</taxon>
        <taxon>Hexapoda</taxon>
        <taxon>Insecta</taxon>
        <taxon>Pterygota</taxon>
        <taxon>Neoptera</taxon>
        <taxon>Endopterygota</taxon>
        <taxon>Diptera</taxon>
        <taxon>Nematocera</taxon>
        <taxon>Culicoidea</taxon>
        <taxon>Culicidae</taxon>
        <taxon>Culicinae</taxon>
        <taxon>Aedini</taxon>
        <taxon>Aedes</taxon>
        <taxon>Stegomyia</taxon>
    </lineage>
</organism>
<feature type="repeat" description="ANK" evidence="3">
    <location>
        <begin position="1411"/>
        <end position="1443"/>
    </location>
</feature>
<dbReference type="Pfam" id="PF12796">
    <property type="entry name" value="Ank_2"/>
    <property type="match status" value="4"/>
</dbReference>
<dbReference type="EnsemblMetazoa" id="AALFPA23_002417.R2234">
    <property type="protein sequence ID" value="AALFPA23_002417.P2234"/>
    <property type="gene ID" value="AALFPA23_002417"/>
</dbReference>
<feature type="repeat" description="ANK" evidence="3">
    <location>
        <begin position="1213"/>
        <end position="1245"/>
    </location>
</feature>
<dbReference type="Pfam" id="PF05729">
    <property type="entry name" value="NACHT"/>
    <property type="match status" value="1"/>
</dbReference>
<dbReference type="Gene3D" id="1.25.40.20">
    <property type="entry name" value="Ankyrin repeat-containing domain"/>
    <property type="match status" value="6"/>
</dbReference>
<accession>A0ABM1XSF4</accession>
<dbReference type="RefSeq" id="XP_062700494.1">
    <property type="nucleotide sequence ID" value="XM_062844510.1"/>
</dbReference>
<feature type="repeat" description="ANK" evidence="3">
    <location>
        <begin position="1147"/>
        <end position="1179"/>
    </location>
</feature>
<dbReference type="SUPFAM" id="SSF48403">
    <property type="entry name" value="Ankyrin repeat"/>
    <property type="match status" value="1"/>
</dbReference>
<keyword evidence="2 3" id="KW-0040">ANK repeat</keyword>
<dbReference type="SMART" id="SM00248">
    <property type="entry name" value="ANK"/>
    <property type="match status" value="13"/>
</dbReference>
<dbReference type="InterPro" id="IPR036770">
    <property type="entry name" value="Ankyrin_rpt-contain_sf"/>
</dbReference>
<evidence type="ECO:0000313" key="5">
    <source>
        <dbReference type="EnsemblMetazoa" id="AALFPA23_002417.P2234"/>
    </source>
</evidence>
<dbReference type="InterPro" id="IPR007111">
    <property type="entry name" value="NACHT_NTPase"/>
</dbReference>
<reference evidence="6" key="1">
    <citation type="journal article" date="2015" name="Proc. Natl. Acad. Sci. U.S.A.">
        <title>Genome sequence of the Asian Tiger mosquito, Aedes albopictus, reveals insights into its biology, genetics, and evolution.</title>
        <authorList>
            <person name="Chen X.G."/>
            <person name="Jiang X."/>
            <person name="Gu J."/>
            <person name="Xu M."/>
            <person name="Wu Y."/>
            <person name="Deng Y."/>
            <person name="Zhang C."/>
            <person name="Bonizzoni M."/>
            <person name="Dermauw W."/>
            <person name="Vontas J."/>
            <person name="Armbruster P."/>
            <person name="Huang X."/>
            <person name="Yang Y."/>
            <person name="Zhang H."/>
            <person name="He W."/>
            <person name="Peng H."/>
            <person name="Liu Y."/>
            <person name="Wu K."/>
            <person name="Chen J."/>
            <person name="Lirakis M."/>
            <person name="Topalis P."/>
            <person name="Van Leeuwen T."/>
            <person name="Hall A.B."/>
            <person name="Jiang X."/>
            <person name="Thorpe C."/>
            <person name="Mueller R.L."/>
            <person name="Sun C."/>
            <person name="Waterhouse R.M."/>
            <person name="Yan G."/>
            <person name="Tu Z.J."/>
            <person name="Fang X."/>
            <person name="James A.A."/>
        </authorList>
    </citation>
    <scope>NUCLEOTIDE SEQUENCE [LARGE SCALE GENOMIC DNA]</scope>
    <source>
        <strain evidence="6">Foshan</strain>
    </source>
</reference>
<keyword evidence="1" id="KW-0677">Repeat</keyword>
<feature type="repeat" description="ANK" evidence="3">
    <location>
        <begin position="1312"/>
        <end position="1344"/>
    </location>
</feature>
<feature type="domain" description="NACHT" evidence="4">
    <location>
        <begin position="637"/>
        <end position="755"/>
    </location>
</feature>
<dbReference type="PROSITE" id="PS50297">
    <property type="entry name" value="ANK_REP_REGION"/>
    <property type="match status" value="11"/>
</dbReference>
<dbReference type="PANTHER" id="PTHR24198:SF165">
    <property type="entry name" value="ANKYRIN REPEAT-CONTAINING PROTEIN-RELATED"/>
    <property type="match status" value="1"/>
</dbReference>
<feature type="repeat" description="ANK" evidence="3">
    <location>
        <begin position="1114"/>
        <end position="1146"/>
    </location>
</feature>
<dbReference type="InterPro" id="IPR002110">
    <property type="entry name" value="Ankyrin_rpt"/>
</dbReference>
<evidence type="ECO:0000313" key="6">
    <source>
        <dbReference type="Proteomes" id="UP000069940"/>
    </source>
</evidence>
<dbReference type="SUPFAM" id="SSF52540">
    <property type="entry name" value="P-loop containing nucleoside triphosphate hydrolases"/>
    <property type="match status" value="1"/>
</dbReference>
<dbReference type="PANTHER" id="PTHR24198">
    <property type="entry name" value="ANKYRIN REPEAT AND PROTEIN KINASE DOMAIN-CONTAINING PROTEIN"/>
    <property type="match status" value="1"/>
</dbReference>
<reference evidence="5" key="2">
    <citation type="submission" date="2025-05" db="UniProtKB">
        <authorList>
            <consortium name="EnsemblMetazoa"/>
        </authorList>
    </citation>
    <scope>IDENTIFICATION</scope>
    <source>
        <strain evidence="5">Foshan</strain>
    </source>
</reference>
<feature type="repeat" description="ANK" evidence="3">
    <location>
        <begin position="1345"/>
        <end position="1377"/>
    </location>
</feature>
<evidence type="ECO:0000256" key="3">
    <source>
        <dbReference type="PROSITE-ProRule" id="PRU00023"/>
    </source>
</evidence>
<name>A0ABM1XSF4_AEDAL</name>
<dbReference type="PROSITE" id="PS50088">
    <property type="entry name" value="ANK_REPEAT"/>
    <property type="match status" value="11"/>
</dbReference>
<protein>
    <recommendedName>
        <fullName evidence="4">NACHT domain-containing protein</fullName>
    </recommendedName>
</protein>
<evidence type="ECO:0000259" key="4">
    <source>
        <dbReference type="PROSITE" id="PS50837"/>
    </source>
</evidence>
<proteinExistence type="predicted"/>
<feature type="repeat" description="ANK" evidence="3">
    <location>
        <begin position="1279"/>
        <end position="1311"/>
    </location>
</feature>
<dbReference type="PROSITE" id="PS50837">
    <property type="entry name" value="NACHT"/>
    <property type="match status" value="1"/>
</dbReference>
<keyword evidence="6" id="KW-1185">Reference proteome</keyword>